<accession>A0A3B0ZNT1</accession>
<name>A0A3B0ZNT1_9ZZZZ</name>
<protein>
    <submittedName>
        <fullName evidence="1">Uncharacterized protein</fullName>
    </submittedName>
</protein>
<evidence type="ECO:0000313" key="1">
    <source>
        <dbReference type="EMBL" id="VAW90820.1"/>
    </source>
</evidence>
<reference evidence="1" key="1">
    <citation type="submission" date="2018-06" db="EMBL/GenBank/DDBJ databases">
        <authorList>
            <person name="Zhirakovskaya E."/>
        </authorList>
    </citation>
    <scope>NUCLEOTIDE SEQUENCE</scope>
</reference>
<organism evidence="1">
    <name type="scientific">hydrothermal vent metagenome</name>
    <dbReference type="NCBI Taxonomy" id="652676"/>
    <lineage>
        <taxon>unclassified sequences</taxon>
        <taxon>metagenomes</taxon>
        <taxon>ecological metagenomes</taxon>
    </lineage>
</organism>
<proteinExistence type="predicted"/>
<sequence>MWVIFIAASIAMVLLVWQSKKLLQYYSLSATDQNLLTQQQHYLPDFNSAKTAILAIRDSVFIAGKVSGKPVAVILRLPITFKLK</sequence>
<dbReference type="EMBL" id="UOFS01000002">
    <property type="protein sequence ID" value="VAW90820.1"/>
    <property type="molecule type" value="Genomic_DNA"/>
</dbReference>
<gene>
    <name evidence="1" type="ORF">MNBD_GAMMA22-290</name>
</gene>
<dbReference type="AlphaFoldDB" id="A0A3B0ZNT1"/>